<evidence type="ECO:0000256" key="1">
    <source>
        <dbReference type="SAM" id="Phobius"/>
    </source>
</evidence>
<dbReference type="EMBL" id="LBSM01000006">
    <property type="protein sequence ID" value="KKQ18304.1"/>
    <property type="molecule type" value="Genomic_DNA"/>
</dbReference>
<dbReference type="Pfam" id="PF07963">
    <property type="entry name" value="N_methyl"/>
    <property type="match status" value="1"/>
</dbReference>
<comment type="caution">
    <text evidence="2">The sequence shown here is derived from an EMBL/GenBank/DDBJ whole genome shotgun (WGS) entry which is preliminary data.</text>
</comment>
<sequence>MTKYQNSKIIKNKGFTLVEVITVVFLGSVIIMASYAVYLASYKSYKNNTEIAELTQNARIALERTSREIRQTKEIIASPSSAEIIFQDGHNTTPIQYIDYYQSGTDLNRRLNHYYFDLTPDVWEEETATSPNGPLQKYEGTPQIVAQEIQKVEFTRDPLNQSIVTIYIEVTNGAKTYQFETKTTARNI</sequence>
<dbReference type="Proteomes" id="UP000034508">
    <property type="component" value="Unassembled WGS sequence"/>
</dbReference>
<evidence type="ECO:0000313" key="3">
    <source>
        <dbReference type="Proteomes" id="UP000034508"/>
    </source>
</evidence>
<gene>
    <name evidence="2" type="ORF">US31_C0006G0035</name>
</gene>
<proteinExistence type="predicted"/>
<dbReference type="InterPro" id="IPR012902">
    <property type="entry name" value="N_methyl_site"/>
</dbReference>
<keyword evidence="1" id="KW-1133">Transmembrane helix</keyword>
<dbReference type="AlphaFoldDB" id="A0A0G0I206"/>
<dbReference type="PROSITE" id="PS00409">
    <property type="entry name" value="PROKAR_NTER_METHYL"/>
    <property type="match status" value="1"/>
</dbReference>
<feature type="transmembrane region" description="Helical" evidence="1">
    <location>
        <begin position="20"/>
        <end position="40"/>
    </location>
</feature>
<keyword evidence="1" id="KW-0812">Transmembrane</keyword>
<organism evidence="2 3">
    <name type="scientific">Berkelbacteria bacterium GW2011_GWA1_36_9</name>
    <dbReference type="NCBI Taxonomy" id="1618331"/>
    <lineage>
        <taxon>Bacteria</taxon>
        <taxon>Candidatus Berkelbacteria</taxon>
    </lineage>
</organism>
<keyword evidence="1" id="KW-0472">Membrane</keyword>
<evidence type="ECO:0000313" key="2">
    <source>
        <dbReference type="EMBL" id="KKQ18304.1"/>
    </source>
</evidence>
<accession>A0A0G0I206</accession>
<dbReference type="NCBIfam" id="TIGR02532">
    <property type="entry name" value="IV_pilin_GFxxxE"/>
    <property type="match status" value="1"/>
</dbReference>
<name>A0A0G0I206_9BACT</name>
<reference evidence="2 3" key="1">
    <citation type="journal article" date="2015" name="Nature">
        <title>rRNA introns, odd ribosomes, and small enigmatic genomes across a large radiation of phyla.</title>
        <authorList>
            <person name="Brown C.T."/>
            <person name="Hug L.A."/>
            <person name="Thomas B.C."/>
            <person name="Sharon I."/>
            <person name="Castelle C.J."/>
            <person name="Singh A."/>
            <person name="Wilkins M.J."/>
            <person name="Williams K.H."/>
            <person name="Banfield J.F."/>
        </authorList>
    </citation>
    <scope>NUCLEOTIDE SEQUENCE [LARGE SCALE GENOMIC DNA]</scope>
</reference>
<protein>
    <submittedName>
        <fullName evidence="2">Prepilin-type cleavage/methylation domain containing protein</fullName>
    </submittedName>
</protein>